<evidence type="ECO:0000313" key="2">
    <source>
        <dbReference type="EMBL" id="WBL78129.1"/>
    </source>
</evidence>
<dbReference type="RefSeq" id="WP_270163412.1">
    <property type="nucleotide sequence ID" value="NZ_CP089391.1"/>
</dbReference>
<protein>
    <submittedName>
        <fullName evidence="2">Uncharacterized protein</fullName>
    </submittedName>
</protein>
<proteinExistence type="predicted"/>
<feature type="region of interest" description="Disordered" evidence="1">
    <location>
        <begin position="97"/>
        <end position="118"/>
    </location>
</feature>
<sequence length="118" mass="12644">MIQAQPGFPSRKFDPATEKPSPAFSANSRSGKFLRGAIEAAGLPDTVSISFDNVIPRALFDKQGRERYPTCAELVEELEHHALWKFGCGDRAEFGGRGSLGADVGTPGWPPGSSRGPK</sequence>
<dbReference type="EMBL" id="CP089391">
    <property type="protein sequence ID" value="WBL78129.1"/>
    <property type="molecule type" value="Genomic_DNA"/>
</dbReference>
<dbReference type="Proteomes" id="UP001179614">
    <property type="component" value="Chromosome"/>
</dbReference>
<keyword evidence="3" id="KW-1185">Reference proteome</keyword>
<evidence type="ECO:0000256" key="1">
    <source>
        <dbReference type="SAM" id="MobiDB-lite"/>
    </source>
</evidence>
<reference evidence="2" key="1">
    <citation type="submission" date="2021-12" db="EMBL/GenBank/DDBJ databases">
        <title>Bradyrhizobium xenonodulans sp. nov.</title>
        <authorList>
            <person name="Claassens R."/>
            <person name="Venter S.N."/>
            <person name="Beukes C.W."/>
            <person name="Stepkowski T."/>
            <person name="Steenkamp E.T."/>
        </authorList>
    </citation>
    <scope>NUCLEOTIDE SEQUENCE</scope>
    <source>
        <strain evidence="2">14AB</strain>
    </source>
</reference>
<organism evidence="2 3">
    <name type="scientific">Bradyrhizobium xenonodulans</name>
    <dbReference type="NCBI Taxonomy" id="2736875"/>
    <lineage>
        <taxon>Bacteria</taxon>
        <taxon>Pseudomonadati</taxon>
        <taxon>Pseudomonadota</taxon>
        <taxon>Alphaproteobacteria</taxon>
        <taxon>Hyphomicrobiales</taxon>
        <taxon>Nitrobacteraceae</taxon>
        <taxon>Bradyrhizobium</taxon>
    </lineage>
</organism>
<accession>A0ABY7MKM8</accession>
<gene>
    <name evidence="2" type="ORF">I3J27_35165</name>
</gene>
<evidence type="ECO:0000313" key="3">
    <source>
        <dbReference type="Proteomes" id="UP001179614"/>
    </source>
</evidence>
<name>A0ABY7MKM8_9BRAD</name>
<feature type="region of interest" description="Disordered" evidence="1">
    <location>
        <begin position="1"/>
        <end position="28"/>
    </location>
</feature>